<evidence type="ECO:0000256" key="6">
    <source>
        <dbReference type="ARBA" id="ARBA00023034"/>
    </source>
</evidence>
<keyword evidence="4" id="KW-0813">Transport</keyword>
<evidence type="ECO:0000259" key="10">
    <source>
        <dbReference type="Pfam" id="PF12022"/>
    </source>
</evidence>
<dbReference type="GO" id="GO:0007030">
    <property type="term" value="P:Golgi organization"/>
    <property type="evidence" value="ECO:0007669"/>
    <property type="project" value="InterPro"/>
</dbReference>
<evidence type="ECO:0000313" key="11">
    <source>
        <dbReference type="EMBL" id="CAG4931135.1"/>
    </source>
</evidence>
<comment type="subcellular location">
    <subcellularLocation>
        <location evidence="1">Golgi apparatus membrane</location>
        <topology evidence="1">Peripheral membrane protein</topology>
    </subcellularLocation>
</comment>
<evidence type="ECO:0000256" key="8">
    <source>
        <dbReference type="ARBA" id="ARBA00031344"/>
    </source>
</evidence>
<evidence type="ECO:0000256" key="1">
    <source>
        <dbReference type="ARBA" id="ARBA00004395"/>
    </source>
</evidence>
<dbReference type="InterPro" id="IPR024602">
    <property type="entry name" value="COG_su2_N"/>
</dbReference>
<dbReference type="AlphaFoldDB" id="A0A8S3VYS9"/>
<accession>A0A8S3VYS9</accession>
<feature type="domain" description="Conserved oligomeric Golgi complex subunit 2 N-terminal" evidence="9">
    <location>
        <begin position="17"/>
        <end position="90"/>
    </location>
</feature>
<keyword evidence="7" id="KW-0472">Membrane</keyword>
<evidence type="ECO:0000256" key="2">
    <source>
        <dbReference type="ARBA" id="ARBA00007603"/>
    </source>
</evidence>
<reference evidence="11" key="1">
    <citation type="submission" date="2021-04" db="EMBL/GenBank/DDBJ databases">
        <authorList>
            <person name="Tunstrom K."/>
        </authorList>
    </citation>
    <scope>NUCLEOTIDE SEQUENCE</scope>
</reference>
<keyword evidence="5" id="KW-0653">Protein transport</keyword>
<comment type="similarity">
    <text evidence="2">Belongs to the COG2 family.</text>
</comment>
<sequence>MDQTNIDFTLPPAPRGLCFDRNDFVKTNFSVDNFLADHQNVASLETMRDDLGVYLKVLRLAMIELINKDYANFVNLCATLIGFDKAIVKIQVPLQQLNEEILNVKQCLEDAMKELSIWLNQKHGLLKKKQLLKYYSQTLNGIDTLENILKDISDKKKHEQIILAERTAVQYNQLKFTFSKCDNLLISEKKVLFNSISEKLVQTLNDLVFYFWNENDENNLLKALVILTTLGRIKETEILIRKQAIAPLLQDIVNEPALQRSKEGLHGIYVKILVLLDTKLKLLFEVMQHSKFSFLEKKYRFLVNCFWCEVESRLEVNLASIFAPGNPQLFYRRYSESMQFIKKIEEYCQLEGDVKMLHETAEYKSFQRRWNLPVYFQIRFQEIAGSFETSLKRSPTIENKDGFILNETLKCWTALHECWSDGIFIEALAHKFWKLSLQLLSRYATWSTNFCTERYSLPKSESVSINKSLIENSINIYIDTETLLQRLPEFLAHVESKIPVVESKPLLRQSLNSSIDGLHQAEMKIKECIVNELFDFFNIQLKQVSDIPRLYRKTNRSVPTKPCTYIEVVSSAIEEFNDRAANRLNNDFLIRLYESLFHVMTASYSKYVEDVLTSVQKTEESLRRLKQIRENASQQSNDSGGISDGDKIRLQLNVDVMSYTNLADSLHVNIQRVHKYNELLSMVTEAIKNIEIK</sequence>
<dbReference type="GO" id="GO:0006891">
    <property type="term" value="P:intra-Golgi vesicle-mediated transport"/>
    <property type="evidence" value="ECO:0007669"/>
    <property type="project" value="TreeGrafter"/>
</dbReference>
<dbReference type="GO" id="GO:0015031">
    <property type="term" value="P:protein transport"/>
    <property type="evidence" value="ECO:0007669"/>
    <property type="project" value="UniProtKB-KW"/>
</dbReference>
<dbReference type="EMBL" id="CAJQZP010000008">
    <property type="protein sequence ID" value="CAG4931135.1"/>
    <property type="molecule type" value="Genomic_DNA"/>
</dbReference>
<keyword evidence="6" id="KW-0333">Golgi apparatus</keyword>
<dbReference type="InterPro" id="IPR024603">
    <property type="entry name" value="COG_complex_COG2_C"/>
</dbReference>
<dbReference type="PANTHER" id="PTHR12961:SF0">
    <property type="entry name" value="CONSERVED OLIGOMERIC GOLGI COMPLEX SUBUNIT 2"/>
    <property type="match status" value="1"/>
</dbReference>
<name>A0A8S3VYS9_PARAO</name>
<dbReference type="GO" id="GO:0000139">
    <property type="term" value="C:Golgi membrane"/>
    <property type="evidence" value="ECO:0007669"/>
    <property type="project" value="UniProtKB-SubCell"/>
</dbReference>
<dbReference type="PANTHER" id="PTHR12961">
    <property type="entry name" value="CONSERVED OLIGOMERIC GOLGI COMPLEX COMPONENT 2"/>
    <property type="match status" value="1"/>
</dbReference>
<dbReference type="Pfam" id="PF06148">
    <property type="entry name" value="COG2_N"/>
    <property type="match status" value="1"/>
</dbReference>
<proteinExistence type="inferred from homology"/>
<evidence type="ECO:0000313" key="12">
    <source>
        <dbReference type="Proteomes" id="UP000691718"/>
    </source>
</evidence>
<organism evidence="11 12">
    <name type="scientific">Parnassius apollo</name>
    <name type="common">Apollo butterfly</name>
    <name type="synonym">Papilio apollo</name>
    <dbReference type="NCBI Taxonomy" id="110799"/>
    <lineage>
        <taxon>Eukaryota</taxon>
        <taxon>Metazoa</taxon>
        <taxon>Ecdysozoa</taxon>
        <taxon>Arthropoda</taxon>
        <taxon>Hexapoda</taxon>
        <taxon>Insecta</taxon>
        <taxon>Pterygota</taxon>
        <taxon>Neoptera</taxon>
        <taxon>Endopterygota</taxon>
        <taxon>Lepidoptera</taxon>
        <taxon>Glossata</taxon>
        <taxon>Ditrysia</taxon>
        <taxon>Papilionoidea</taxon>
        <taxon>Papilionidae</taxon>
        <taxon>Parnassiinae</taxon>
        <taxon>Parnassini</taxon>
        <taxon>Parnassius</taxon>
        <taxon>Parnassius</taxon>
    </lineage>
</organism>
<dbReference type="OrthoDB" id="332281at2759"/>
<comment type="caution">
    <text evidence="11">The sequence shown here is derived from an EMBL/GenBank/DDBJ whole genome shotgun (WGS) entry which is preliminary data.</text>
</comment>
<evidence type="ECO:0000259" key="9">
    <source>
        <dbReference type="Pfam" id="PF06148"/>
    </source>
</evidence>
<dbReference type="GO" id="GO:0017119">
    <property type="term" value="C:Golgi transport complex"/>
    <property type="evidence" value="ECO:0007669"/>
    <property type="project" value="TreeGrafter"/>
</dbReference>
<dbReference type="Pfam" id="PF12022">
    <property type="entry name" value="COG2_C"/>
    <property type="match status" value="1"/>
</dbReference>
<evidence type="ECO:0000256" key="3">
    <source>
        <dbReference type="ARBA" id="ARBA00020977"/>
    </source>
</evidence>
<protein>
    <recommendedName>
        <fullName evidence="3">Conserved oligomeric Golgi complex subunit 2</fullName>
    </recommendedName>
    <alternativeName>
        <fullName evidence="8">Component of oligomeric Golgi complex 2</fullName>
    </alternativeName>
</protein>
<evidence type="ECO:0000256" key="5">
    <source>
        <dbReference type="ARBA" id="ARBA00022927"/>
    </source>
</evidence>
<dbReference type="Proteomes" id="UP000691718">
    <property type="component" value="Unassembled WGS sequence"/>
</dbReference>
<evidence type="ECO:0000256" key="4">
    <source>
        <dbReference type="ARBA" id="ARBA00022448"/>
    </source>
</evidence>
<gene>
    <name evidence="11" type="ORF">PAPOLLO_LOCUS298</name>
</gene>
<dbReference type="InterPro" id="IPR009316">
    <property type="entry name" value="COG2"/>
</dbReference>
<evidence type="ECO:0000256" key="7">
    <source>
        <dbReference type="ARBA" id="ARBA00023136"/>
    </source>
</evidence>
<keyword evidence="12" id="KW-1185">Reference proteome</keyword>
<feature type="domain" description="COG complex component COG2 C-terminal" evidence="10">
    <location>
        <begin position="368"/>
        <end position="656"/>
    </location>
</feature>